<dbReference type="Gene3D" id="2.30.31.20">
    <property type="entry name" value="Sporulation-specific cell division protein SsgB"/>
    <property type="match status" value="1"/>
</dbReference>
<protein>
    <recommendedName>
        <fullName evidence="9">Sporulation protein SsgA</fullName>
    </recommendedName>
</protein>
<evidence type="ECO:0000256" key="1">
    <source>
        <dbReference type="ARBA" id="ARBA00004431"/>
    </source>
</evidence>
<accession>A0A7W7TVD4</accession>
<sequence>MDGAVLERDLVMDLLLAPGHSVPVPTRLTYRAADPFAVRIVFHADAAAPVVWTFARELLLEGLFRPVGEGDVRVWPTESGTGSELNVLLRSPDGDAFLRARAAEVSVFVGRTLDVVPPGTETGDTGMARVLEALLGPDPRP</sequence>
<dbReference type="Proteomes" id="UP000582643">
    <property type="component" value="Unassembled WGS sequence"/>
</dbReference>
<dbReference type="RefSeq" id="WP_116160819.1">
    <property type="nucleotide sequence ID" value="NZ_JACHJY010000001.1"/>
</dbReference>
<dbReference type="GO" id="GO:0030428">
    <property type="term" value="C:cell septum"/>
    <property type="evidence" value="ECO:0007669"/>
    <property type="project" value="UniProtKB-SubCell"/>
</dbReference>
<evidence type="ECO:0000256" key="4">
    <source>
        <dbReference type="ARBA" id="ARBA00022969"/>
    </source>
</evidence>
<dbReference type="EMBL" id="JACHJY010000001">
    <property type="protein sequence ID" value="MBB4979272.1"/>
    <property type="molecule type" value="Genomic_DNA"/>
</dbReference>
<dbReference type="AlphaFoldDB" id="A0A7W7TVD4"/>
<dbReference type="GO" id="GO:0000917">
    <property type="term" value="P:division septum assembly"/>
    <property type="evidence" value="ECO:0007669"/>
    <property type="project" value="UniProtKB-KW"/>
</dbReference>
<keyword evidence="6" id="KW-0131">Cell cycle</keyword>
<evidence type="ECO:0000313" key="7">
    <source>
        <dbReference type="EMBL" id="MBB4979272.1"/>
    </source>
</evidence>
<comment type="subcellular location">
    <subcellularLocation>
        <location evidence="1">Cell septum</location>
    </subcellularLocation>
</comment>
<evidence type="ECO:0000256" key="5">
    <source>
        <dbReference type="ARBA" id="ARBA00023210"/>
    </source>
</evidence>
<gene>
    <name evidence="7" type="ORF">GGE06_000160</name>
</gene>
<dbReference type="InterPro" id="IPR006776">
    <property type="entry name" value="SsgB"/>
</dbReference>
<evidence type="ECO:0000256" key="2">
    <source>
        <dbReference type="ARBA" id="ARBA00009323"/>
    </source>
</evidence>
<keyword evidence="5" id="KW-0717">Septation</keyword>
<keyword evidence="8" id="KW-1185">Reference proteome</keyword>
<organism evidence="7 8">
    <name type="scientific">Streptomyces nymphaeiformis</name>
    <dbReference type="NCBI Taxonomy" id="2663842"/>
    <lineage>
        <taxon>Bacteria</taxon>
        <taxon>Bacillati</taxon>
        <taxon>Actinomycetota</taxon>
        <taxon>Actinomycetes</taxon>
        <taxon>Kitasatosporales</taxon>
        <taxon>Streptomycetaceae</taxon>
        <taxon>Streptomyces</taxon>
    </lineage>
</organism>
<evidence type="ECO:0008006" key="9">
    <source>
        <dbReference type="Google" id="ProtNLM"/>
    </source>
</evidence>
<keyword evidence="4" id="KW-0749">Sporulation</keyword>
<evidence type="ECO:0000256" key="3">
    <source>
        <dbReference type="ARBA" id="ARBA00022618"/>
    </source>
</evidence>
<comment type="caution">
    <text evidence="7">The sequence shown here is derived from an EMBL/GenBank/DDBJ whole genome shotgun (WGS) entry which is preliminary data.</text>
</comment>
<dbReference type="GO" id="GO:0030435">
    <property type="term" value="P:sporulation resulting in formation of a cellular spore"/>
    <property type="evidence" value="ECO:0007669"/>
    <property type="project" value="UniProtKB-KW"/>
</dbReference>
<keyword evidence="3" id="KW-0132">Cell division</keyword>
<reference evidence="7 8" key="1">
    <citation type="submission" date="2020-08" db="EMBL/GenBank/DDBJ databases">
        <title>Genomic Encyclopedia of Type Strains, Phase III (KMG-III): the genomes of soil and plant-associated and newly described type strains.</title>
        <authorList>
            <person name="Whitman W."/>
        </authorList>
    </citation>
    <scope>NUCLEOTIDE SEQUENCE [LARGE SCALE GENOMIC DNA]</scope>
    <source>
        <strain evidence="7 8">SFB5A</strain>
    </source>
</reference>
<dbReference type="Pfam" id="PF04686">
    <property type="entry name" value="SsgA"/>
    <property type="match status" value="1"/>
</dbReference>
<evidence type="ECO:0000313" key="8">
    <source>
        <dbReference type="Proteomes" id="UP000582643"/>
    </source>
</evidence>
<dbReference type="InterPro" id="IPR038658">
    <property type="entry name" value="SsgB_sf"/>
</dbReference>
<name>A0A7W7TVD4_9ACTN</name>
<evidence type="ECO:0000256" key="6">
    <source>
        <dbReference type="ARBA" id="ARBA00023306"/>
    </source>
</evidence>
<proteinExistence type="inferred from homology"/>
<comment type="similarity">
    <text evidence="2">Belongs to the SsgA family.</text>
</comment>